<organism evidence="2 3">
    <name type="scientific">Crucibulum laeve</name>
    <dbReference type="NCBI Taxonomy" id="68775"/>
    <lineage>
        <taxon>Eukaryota</taxon>
        <taxon>Fungi</taxon>
        <taxon>Dikarya</taxon>
        <taxon>Basidiomycota</taxon>
        <taxon>Agaricomycotina</taxon>
        <taxon>Agaricomycetes</taxon>
        <taxon>Agaricomycetidae</taxon>
        <taxon>Agaricales</taxon>
        <taxon>Agaricineae</taxon>
        <taxon>Nidulariaceae</taxon>
        <taxon>Crucibulum</taxon>
    </lineage>
</organism>
<name>A0A5C3MDS0_9AGAR</name>
<keyword evidence="3" id="KW-1185">Reference proteome</keyword>
<dbReference type="EMBL" id="ML213591">
    <property type="protein sequence ID" value="TFK43360.1"/>
    <property type="molecule type" value="Genomic_DNA"/>
</dbReference>
<accession>A0A5C3MDS0</accession>
<sequence>MYNNNTLVSGFNGGPSGNDPDGNRPFTLIRDWQKHNVGSVYFSPGRDGRNGSKLPVRAHQVIFVELRHFTSDLRHPMHSSDQGLKFLIPCPFRLPAYMAFTPYRSNRYHYNYRRVSHSTPVEALPWFYLRVLLECFTGNIIWAADSHNSPGMSVRNQRIHVDMAVRCRAYRQESRKYTNDQKLETMKGRDRPRDGYNVKDRYMYRCRMSASKQTR</sequence>
<evidence type="ECO:0000313" key="2">
    <source>
        <dbReference type="EMBL" id="TFK43360.1"/>
    </source>
</evidence>
<protein>
    <submittedName>
        <fullName evidence="2">Uncharacterized protein</fullName>
    </submittedName>
</protein>
<gene>
    <name evidence="2" type="ORF">BDQ12DRAFT_709157</name>
</gene>
<feature type="region of interest" description="Disordered" evidence="1">
    <location>
        <begin position="1"/>
        <end position="24"/>
    </location>
</feature>
<dbReference type="AlphaFoldDB" id="A0A5C3MDS0"/>
<dbReference type="Proteomes" id="UP000308652">
    <property type="component" value="Unassembled WGS sequence"/>
</dbReference>
<evidence type="ECO:0000256" key="1">
    <source>
        <dbReference type="SAM" id="MobiDB-lite"/>
    </source>
</evidence>
<reference evidence="2 3" key="1">
    <citation type="journal article" date="2019" name="Nat. Ecol. Evol.">
        <title>Megaphylogeny resolves global patterns of mushroom evolution.</title>
        <authorList>
            <person name="Varga T."/>
            <person name="Krizsan K."/>
            <person name="Foldi C."/>
            <person name="Dima B."/>
            <person name="Sanchez-Garcia M."/>
            <person name="Sanchez-Ramirez S."/>
            <person name="Szollosi G.J."/>
            <person name="Szarkandi J.G."/>
            <person name="Papp V."/>
            <person name="Albert L."/>
            <person name="Andreopoulos W."/>
            <person name="Angelini C."/>
            <person name="Antonin V."/>
            <person name="Barry K.W."/>
            <person name="Bougher N.L."/>
            <person name="Buchanan P."/>
            <person name="Buyck B."/>
            <person name="Bense V."/>
            <person name="Catcheside P."/>
            <person name="Chovatia M."/>
            <person name="Cooper J."/>
            <person name="Damon W."/>
            <person name="Desjardin D."/>
            <person name="Finy P."/>
            <person name="Geml J."/>
            <person name="Haridas S."/>
            <person name="Hughes K."/>
            <person name="Justo A."/>
            <person name="Karasinski D."/>
            <person name="Kautmanova I."/>
            <person name="Kiss B."/>
            <person name="Kocsube S."/>
            <person name="Kotiranta H."/>
            <person name="LaButti K.M."/>
            <person name="Lechner B.E."/>
            <person name="Liimatainen K."/>
            <person name="Lipzen A."/>
            <person name="Lukacs Z."/>
            <person name="Mihaltcheva S."/>
            <person name="Morgado L.N."/>
            <person name="Niskanen T."/>
            <person name="Noordeloos M.E."/>
            <person name="Ohm R.A."/>
            <person name="Ortiz-Santana B."/>
            <person name="Ovrebo C."/>
            <person name="Racz N."/>
            <person name="Riley R."/>
            <person name="Savchenko A."/>
            <person name="Shiryaev A."/>
            <person name="Soop K."/>
            <person name="Spirin V."/>
            <person name="Szebenyi C."/>
            <person name="Tomsovsky M."/>
            <person name="Tulloss R.E."/>
            <person name="Uehling J."/>
            <person name="Grigoriev I.V."/>
            <person name="Vagvolgyi C."/>
            <person name="Papp T."/>
            <person name="Martin F.M."/>
            <person name="Miettinen O."/>
            <person name="Hibbett D.S."/>
            <person name="Nagy L.G."/>
        </authorList>
    </citation>
    <scope>NUCLEOTIDE SEQUENCE [LARGE SCALE GENOMIC DNA]</scope>
    <source>
        <strain evidence="2 3">CBS 166.37</strain>
    </source>
</reference>
<proteinExistence type="predicted"/>
<evidence type="ECO:0000313" key="3">
    <source>
        <dbReference type="Proteomes" id="UP000308652"/>
    </source>
</evidence>